<dbReference type="EMBL" id="PDNB01000182">
    <property type="protein sequence ID" value="PGH00711.1"/>
    <property type="molecule type" value="Genomic_DNA"/>
</dbReference>
<organism evidence="2 3">
    <name type="scientific">Helicocarpus griseus UAMH5409</name>
    <dbReference type="NCBI Taxonomy" id="1447875"/>
    <lineage>
        <taxon>Eukaryota</taxon>
        <taxon>Fungi</taxon>
        <taxon>Dikarya</taxon>
        <taxon>Ascomycota</taxon>
        <taxon>Pezizomycotina</taxon>
        <taxon>Eurotiomycetes</taxon>
        <taxon>Eurotiomycetidae</taxon>
        <taxon>Onygenales</taxon>
        <taxon>Ajellomycetaceae</taxon>
        <taxon>Helicocarpus</taxon>
    </lineage>
</organism>
<keyword evidence="3" id="KW-1185">Reference proteome</keyword>
<feature type="signal peptide" evidence="1">
    <location>
        <begin position="1"/>
        <end position="20"/>
    </location>
</feature>
<dbReference type="AlphaFoldDB" id="A0A2B7WW45"/>
<dbReference type="Proteomes" id="UP000223968">
    <property type="component" value="Unassembled WGS sequence"/>
</dbReference>
<proteinExistence type="predicted"/>
<sequence length="70" mass="7133">MFSKTFFAATLLALVGTAFASPAPIAVGEDAGADAAVQACMIKCPPYVQICPIGYTSTPTNDGCIQCCKA</sequence>
<feature type="chain" id="PRO_5012021695" evidence="1">
    <location>
        <begin position="21"/>
        <end position="70"/>
    </location>
</feature>
<protein>
    <submittedName>
        <fullName evidence="2">Uncharacterized protein</fullName>
    </submittedName>
</protein>
<name>A0A2B7WW45_9EURO</name>
<accession>A0A2B7WW45</accession>
<keyword evidence="1" id="KW-0732">Signal</keyword>
<evidence type="ECO:0000256" key="1">
    <source>
        <dbReference type="SAM" id="SignalP"/>
    </source>
</evidence>
<evidence type="ECO:0000313" key="3">
    <source>
        <dbReference type="Proteomes" id="UP000223968"/>
    </source>
</evidence>
<gene>
    <name evidence="2" type="ORF">AJ79_08131</name>
</gene>
<reference evidence="2 3" key="1">
    <citation type="submission" date="2017-10" db="EMBL/GenBank/DDBJ databases">
        <title>Comparative genomics in systemic dimorphic fungi from Ajellomycetaceae.</title>
        <authorList>
            <person name="Munoz J.F."/>
            <person name="Mcewen J.G."/>
            <person name="Clay O.K."/>
            <person name="Cuomo C.A."/>
        </authorList>
    </citation>
    <scope>NUCLEOTIDE SEQUENCE [LARGE SCALE GENOMIC DNA]</scope>
    <source>
        <strain evidence="2 3">UAMH5409</strain>
    </source>
</reference>
<evidence type="ECO:0000313" key="2">
    <source>
        <dbReference type="EMBL" id="PGH00711.1"/>
    </source>
</evidence>
<comment type="caution">
    <text evidence="2">The sequence shown here is derived from an EMBL/GenBank/DDBJ whole genome shotgun (WGS) entry which is preliminary data.</text>
</comment>